<dbReference type="Gene3D" id="3.40.50.720">
    <property type="entry name" value="NAD(P)-binding Rossmann-like Domain"/>
    <property type="match status" value="1"/>
</dbReference>
<dbReference type="InterPro" id="IPR057326">
    <property type="entry name" value="KR_dom"/>
</dbReference>
<comment type="caution">
    <text evidence="6">The sequence shown here is derived from an EMBL/GenBank/DDBJ whole genome shotgun (WGS) entry which is preliminary data.</text>
</comment>
<evidence type="ECO:0000256" key="1">
    <source>
        <dbReference type="ARBA" id="ARBA00006484"/>
    </source>
</evidence>
<evidence type="ECO:0000256" key="2">
    <source>
        <dbReference type="ARBA" id="ARBA00022857"/>
    </source>
</evidence>
<dbReference type="PANTHER" id="PTHR43008">
    <property type="entry name" value="BENZIL REDUCTASE"/>
    <property type="match status" value="1"/>
</dbReference>
<accession>A0A9P4J2Y6</accession>
<evidence type="ECO:0000259" key="5">
    <source>
        <dbReference type="SMART" id="SM00822"/>
    </source>
</evidence>
<dbReference type="CDD" id="cd05324">
    <property type="entry name" value="carb_red_PTCR-like_SDR_c"/>
    <property type="match status" value="1"/>
</dbReference>
<reference evidence="6" key="1">
    <citation type="journal article" date="2020" name="Stud. Mycol.">
        <title>101 Dothideomycetes genomes: a test case for predicting lifestyles and emergence of pathogens.</title>
        <authorList>
            <person name="Haridas S."/>
            <person name="Albert R."/>
            <person name="Binder M."/>
            <person name="Bloem J."/>
            <person name="Labutti K."/>
            <person name="Salamov A."/>
            <person name="Andreopoulos B."/>
            <person name="Baker S."/>
            <person name="Barry K."/>
            <person name="Bills G."/>
            <person name="Bluhm B."/>
            <person name="Cannon C."/>
            <person name="Castanera R."/>
            <person name="Culley D."/>
            <person name="Daum C."/>
            <person name="Ezra D."/>
            <person name="Gonzalez J."/>
            <person name="Henrissat B."/>
            <person name="Kuo A."/>
            <person name="Liang C."/>
            <person name="Lipzen A."/>
            <person name="Lutzoni F."/>
            <person name="Magnuson J."/>
            <person name="Mondo S."/>
            <person name="Nolan M."/>
            <person name="Ohm R."/>
            <person name="Pangilinan J."/>
            <person name="Park H.-J."/>
            <person name="Ramirez L."/>
            <person name="Alfaro M."/>
            <person name="Sun H."/>
            <person name="Tritt A."/>
            <person name="Yoshinaga Y."/>
            <person name="Zwiers L.-H."/>
            <person name="Turgeon B."/>
            <person name="Goodwin S."/>
            <person name="Spatafora J."/>
            <person name="Crous P."/>
            <person name="Grigoriev I."/>
        </authorList>
    </citation>
    <scope>NUCLEOTIDE SEQUENCE</scope>
    <source>
        <strain evidence="6">CBS 260.36</strain>
    </source>
</reference>
<evidence type="ECO:0000313" key="7">
    <source>
        <dbReference type="Proteomes" id="UP000799439"/>
    </source>
</evidence>
<dbReference type="SMART" id="SM00822">
    <property type="entry name" value="PKS_KR"/>
    <property type="match status" value="1"/>
</dbReference>
<organism evidence="6 7">
    <name type="scientific">Myriangium duriaei CBS 260.36</name>
    <dbReference type="NCBI Taxonomy" id="1168546"/>
    <lineage>
        <taxon>Eukaryota</taxon>
        <taxon>Fungi</taxon>
        <taxon>Dikarya</taxon>
        <taxon>Ascomycota</taxon>
        <taxon>Pezizomycotina</taxon>
        <taxon>Dothideomycetes</taxon>
        <taxon>Dothideomycetidae</taxon>
        <taxon>Myriangiales</taxon>
        <taxon>Myriangiaceae</taxon>
        <taxon>Myriangium</taxon>
    </lineage>
</organism>
<proteinExistence type="inferred from homology"/>
<evidence type="ECO:0000256" key="3">
    <source>
        <dbReference type="ARBA" id="ARBA00023002"/>
    </source>
</evidence>
<dbReference type="PANTHER" id="PTHR43008:SF8">
    <property type="entry name" value="BENZIL REDUCTASE ((S)-BENZOIN FORMING) IRC24"/>
    <property type="match status" value="1"/>
</dbReference>
<gene>
    <name evidence="6" type="ORF">K461DRAFT_269675</name>
</gene>
<dbReference type="AlphaFoldDB" id="A0A9P4J2Y6"/>
<dbReference type="InterPro" id="IPR002347">
    <property type="entry name" value="SDR_fam"/>
</dbReference>
<name>A0A9P4J2Y6_9PEZI</name>
<comment type="similarity">
    <text evidence="1 4">Belongs to the short-chain dehydrogenases/reductases (SDR) family.</text>
</comment>
<evidence type="ECO:0000256" key="4">
    <source>
        <dbReference type="RuleBase" id="RU000363"/>
    </source>
</evidence>
<dbReference type="EMBL" id="ML996088">
    <property type="protein sequence ID" value="KAF2151444.1"/>
    <property type="molecule type" value="Genomic_DNA"/>
</dbReference>
<dbReference type="OrthoDB" id="191139at2759"/>
<keyword evidence="2" id="KW-0521">NADP</keyword>
<protein>
    <submittedName>
        <fullName evidence="6">NAD(P)-binding protein</fullName>
    </submittedName>
</protein>
<dbReference type="GO" id="GO:0016616">
    <property type="term" value="F:oxidoreductase activity, acting on the CH-OH group of donors, NAD or NADP as acceptor"/>
    <property type="evidence" value="ECO:0007669"/>
    <property type="project" value="InterPro"/>
</dbReference>
<dbReference type="PRINTS" id="PR00081">
    <property type="entry name" value="GDHRDH"/>
</dbReference>
<keyword evidence="3" id="KW-0560">Oxidoreductase</keyword>
<evidence type="ECO:0000313" key="6">
    <source>
        <dbReference type="EMBL" id="KAF2151444.1"/>
    </source>
</evidence>
<dbReference type="InterPro" id="IPR036291">
    <property type="entry name" value="NAD(P)-bd_dom_sf"/>
</dbReference>
<dbReference type="Proteomes" id="UP000799439">
    <property type="component" value="Unassembled WGS sequence"/>
</dbReference>
<dbReference type="PRINTS" id="PR00080">
    <property type="entry name" value="SDRFAMILY"/>
</dbReference>
<sequence length="250" mass="25956">MTIPTTRQIALVTGGNTGIGLAVATSLATDHGYHVIIASRNPSAGQEAAATLTSAGHSASSIQLDVTSDASISAAVAQISADFGKLDVLINNAGILLDLAPEEHRPATTRELWRSTFDTNVFGAAVLTEACAPLLLKASPGARVVFVSSAMGSIKWSLEKEQFWYSMDCKSYDSSKAAMNMLASQWDRELGGKGVMVNAVCPGLVQTKATGFHPAGTTTDVGAKRIVEVATAGKGAASGTFSNRDGEIPW</sequence>
<dbReference type="Pfam" id="PF00106">
    <property type="entry name" value="adh_short"/>
    <property type="match status" value="1"/>
</dbReference>
<dbReference type="InterPro" id="IPR045313">
    <property type="entry name" value="CBR1-like"/>
</dbReference>
<dbReference type="GO" id="GO:0050664">
    <property type="term" value="F:oxidoreductase activity, acting on NAD(P)H, oxygen as acceptor"/>
    <property type="evidence" value="ECO:0007669"/>
    <property type="project" value="TreeGrafter"/>
</dbReference>
<keyword evidence="7" id="KW-1185">Reference proteome</keyword>
<feature type="domain" description="Ketoreductase" evidence="5">
    <location>
        <begin position="8"/>
        <end position="156"/>
    </location>
</feature>
<dbReference type="SUPFAM" id="SSF51735">
    <property type="entry name" value="NAD(P)-binding Rossmann-fold domains"/>
    <property type="match status" value="1"/>
</dbReference>